<reference evidence="2 3" key="1">
    <citation type="submission" date="2024-01" db="EMBL/GenBank/DDBJ databases">
        <title>The complete chloroplast genome sequence of Lithospermum erythrorhizon: insights into the phylogenetic relationship among Boraginaceae species and the maternal lineages of purple gromwells.</title>
        <authorList>
            <person name="Okada T."/>
            <person name="Watanabe K."/>
        </authorList>
    </citation>
    <scope>NUCLEOTIDE SEQUENCE [LARGE SCALE GENOMIC DNA]</scope>
</reference>
<protein>
    <submittedName>
        <fullName evidence="2">Uncharacterized protein</fullName>
    </submittedName>
</protein>
<feature type="region of interest" description="Disordered" evidence="1">
    <location>
        <begin position="1"/>
        <end position="61"/>
    </location>
</feature>
<accession>A0AAV3RCF3</accession>
<evidence type="ECO:0000256" key="1">
    <source>
        <dbReference type="SAM" id="MobiDB-lite"/>
    </source>
</evidence>
<evidence type="ECO:0000313" key="2">
    <source>
        <dbReference type="EMBL" id="GAA0172697.1"/>
    </source>
</evidence>
<name>A0AAV3RCF3_LITER</name>
<sequence>MDVNDPGKIPLNLSKKPIHGRGKELHNFKEKGVTPSSANITPQLSSSGKINHSLDADVVDDDDDRNFKHIRTKEPGIADDPPLEGDLLPTDQTSNVVEDVQGNELEHQRFCYGDSGDVVDQKS</sequence>
<dbReference type="EMBL" id="BAABME010008243">
    <property type="protein sequence ID" value="GAA0172697.1"/>
    <property type="molecule type" value="Genomic_DNA"/>
</dbReference>
<feature type="compositionally biased region" description="Basic and acidic residues" evidence="1">
    <location>
        <begin position="21"/>
        <end position="32"/>
    </location>
</feature>
<keyword evidence="3" id="KW-1185">Reference proteome</keyword>
<evidence type="ECO:0000313" key="3">
    <source>
        <dbReference type="Proteomes" id="UP001454036"/>
    </source>
</evidence>
<comment type="caution">
    <text evidence="2">The sequence shown here is derived from an EMBL/GenBank/DDBJ whole genome shotgun (WGS) entry which is preliminary data.</text>
</comment>
<proteinExistence type="predicted"/>
<gene>
    <name evidence="2" type="ORF">LIER_26468</name>
</gene>
<dbReference type="AlphaFoldDB" id="A0AAV3RCF3"/>
<organism evidence="2 3">
    <name type="scientific">Lithospermum erythrorhizon</name>
    <name type="common">Purple gromwell</name>
    <name type="synonym">Lithospermum officinale var. erythrorhizon</name>
    <dbReference type="NCBI Taxonomy" id="34254"/>
    <lineage>
        <taxon>Eukaryota</taxon>
        <taxon>Viridiplantae</taxon>
        <taxon>Streptophyta</taxon>
        <taxon>Embryophyta</taxon>
        <taxon>Tracheophyta</taxon>
        <taxon>Spermatophyta</taxon>
        <taxon>Magnoliopsida</taxon>
        <taxon>eudicotyledons</taxon>
        <taxon>Gunneridae</taxon>
        <taxon>Pentapetalae</taxon>
        <taxon>asterids</taxon>
        <taxon>lamiids</taxon>
        <taxon>Boraginales</taxon>
        <taxon>Boraginaceae</taxon>
        <taxon>Boraginoideae</taxon>
        <taxon>Lithospermeae</taxon>
        <taxon>Lithospermum</taxon>
    </lineage>
</organism>
<dbReference type="Proteomes" id="UP001454036">
    <property type="component" value="Unassembled WGS sequence"/>
</dbReference>
<feature type="compositionally biased region" description="Polar residues" evidence="1">
    <location>
        <begin position="34"/>
        <end position="50"/>
    </location>
</feature>